<accession>A0A4V2WSN6</accession>
<dbReference type="InterPro" id="IPR025906">
    <property type="entry name" value="YjfB_motility"/>
</dbReference>
<comment type="caution">
    <text evidence="1">The sequence shown here is derived from an EMBL/GenBank/DDBJ whole genome shotgun (WGS) entry which is preliminary data.</text>
</comment>
<evidence type="ECO:0000313" key="1">
    <source>
        <dbReference type="EMBL" id="TDA22420.1"/>
    </source>
</evidence>
<gene>
    <name evidence="1" type="ORF">E1963_06600</name>
</gene>
<dbReference type="Pfam" id="PF14070">
    <property type="entry name" value="YjfB_motility"/>
    <property type="match status" value="1"/>
</dbReference>
<dbReference type="AlphaFoldDB" id="A0A4V2WSN6"/>
<dbReference type="EMBL" id="SMMX01000004">
    <property type="protein sequence ID" value="TDA22420.1"/>
    <property type="molecule type" value="Genomic_DNA"/>
</dbReference>
<keyword evidence="2" id="KW-1185">Reference proteome</keyword>
<dbReference type="RefSeq" id="WP_132276473.1">
    <property type="nucleotide sequence ID" value="NZ_JAOBST010000009.1"/>
</dbReference>
<sequence length="60" mass="6475">MDLATGIAKTSVALSTAKLHMNVNFSITKKAMDNQEIAAHQLLDMLPSAQELGRHVDVQA</sequence>
<reference evidence="1 2" key="1">
    <citation type="journal article" date="2016" name="Nat. Microbiol.">
        <title>The Mouse Intestinal Bacterial Collection (miBC) provides host-specific insight into cultured diversity and functional potential of the gut microbiota.</title>
        <authorList>
            <person name="Lagkouvardos I."/>
            <person name="Pukall R."/>
            <person name="Abt B."/>
            <person name="Foesel B.U."/>
            <person name="Meier-Kolthoff J.P."/>
            <person name="Kumar N."/>
            <person name="Bresciani A."/>
            <person name="Martinez I."/>
            <person name="Just S."/>
            <person name="Ziegler C."/>
            <person name="Brugiroux S."/>
            <person name="Garzetti D."/>
            <person name="Wenning M."/>
            <person name="Bui T.P."/>
            <person name="Wang J."/>
            <person name="Hugenholtz F."/>
            <person name="Plugge C.M."/>
            <person name="Peterson D.A."/>
            <person name="Hornef M.W."/>
            <person name="Baines J.F."/>
            <person name="Smidt H."/>
            <person name="Walter J."/>
            <person name="Kristiansen K."/>
            <person name="Nielsen H.B."/>
            <person name="Haller D."/>
            <person name="Overmann J."/>
            <person name="Stecher B."/>
            <person name="Clavel T."/>
        </authorList>
    </citation>
    <scope>NUCLEOTIDE SEQUENCE [LARGE SCALE GENOMIC DNA]</scope>
    <source>
        <strain evidence="1 2">DSM 28560</strain>
    </source>
</reference>
<protein>
    <submittedName>
        <fullName evidence="1">Putative motility protein</fullName>
    </submittedName>
</protein>
<proteinExistence type="predicted"/>
<name>A0A4V2WSN6_9FIRM</name>
<evidence type="ECO:0000313" key="2">
    <source>
        <dbReference type="Proteomes" id="UP000295710"/>
    </source>
</evidence>
<organism evidence="1 2">
    <name type="scientific">Extibacter muris</name>
    <dbReference type="NCBI Taxonomy" id="1796622"/>
    <lineage>
        <taxon>Bacteria</taxon>
        <taxon>Bacillati</taxon>
        <taxon>Bacillota</taxon>
        <taxon>Clostridia</taxon>
        <taxon>Lachnospirales</taxon>
        <taxon>Lachnospiraceae</taxon>
        <taxon>Extibacter</taxon>
    </lineage>
</organism>
<dbReference type="Proteomes" id="UP000295710">
    <property type="component" value="Unassembled WGS sequence"/>
</dbReference>